<comment type="caution">
    <text evidence="3">The sequence shown here is derived from an EMBL/GenBank/DDBJ whole genome shotgun (WGS) entry which is preliminary data.</text>
</comment>
<dbReference type="AlphaFoldDB" id="A0A9W8L3N4"/>
<gene>
    <name evidence="3" type="ORF">IWW39_003416</name>
</gene>
<dbReference type="InterPro" id="IPR035979">
    <property type="entry name" value="RBD_domain_sf"/>
</dbReference>
<keyword evidence="4" id="KW-1185">Reference proteome</keyword>
<feature type="domain" description="RRM" evidence="2">
    <location>
        <begin position="25"/>
        <end position="55"/>
    </location>
</feature>
<dbReference type="GO" id="GO:0003723">
    <property type="term" value="F:RNA binding"/>
    <property type="evidence" value="ECO:0007669"/>
    <property type="project" value="InterPro"/>
</dbReference>
<evidence type="ECO:0000259" key="2">
    <source>
        <dbReference type="Pfam" id="PF00076"/>
    </source>
</evidence>
<proteinExistence type="predicted"/>
<evidence type="ECO:0000313" key="4">
    <source>
        <dbReference type="Proteomes" id="UP001151516"/>
    </source>
</evidence>
<dbReference type="Pfam" id="PF00076">
    <property type="entry name" value="RRM_1"/>
    <property type="match status" value="1"/>
</dbReference>
<organism evidence="3 4">
    <name type="scientific">Coemansia spiralis</name>
    <dbReference type="NCBI Taxonomy" id="417178"/>
    <lineage>
        <taxon>Eukaryota</taxon>
        <taxon>Fungi</taxon>
        <taxon>Fungi incertae sedis</taxon>
        <taxon>Zoopagomycota</taxon>
        <taxon>Kickxellomycotina</taxon>
        <taxon>Kickxellomycetes</taxon>
        <taxon>Kickxellales</taxon>
        <taxon>Kickxellaceae</taxon>
        <taxon>Coemansia</taxon>
    </lineage>
</organism>
<evidence type="ECO:0000256" key="1">
    <source>
        <dbReference type="SAM" id="MobiDB-lite"/>
    </source>
</evidence>
<dbReference type="InterPro" id="IPR012677">
    <property type="entry name" value="Nucleotide-bd_a/b_plait_sf"/>
</dbReference>
<dbReference type="OrthoDB" id="5970at2759"/>
<dbReference type="Gene3D" id="3.30.70.330">
    <property type="match status" value="1"/>
</dbReference>
<feature type="compositionally biased region" description="Basic and acidic residues" evidence="1">
    <location>
        <begin position="68"/>
        <end position="79"/>
    </location>
</feature>
<dbReference type="SUPFAM" id="SSF54928">
    <property type="entry name" value="RNA-binding domain, RBD"/>
    <property type="match status" value="1"/>
</dbReference>
<evidence type="ECO:0000313" key="3">
    <source>
        <dbReference type="EMBL" id="KAJ2686776.1"/>
    </source>
</evidence>
<feature type="compositionally biased region" description="Basic and acidic residues" evidence="1">
    <location>
        <begin position="126"/>
        <end position="145"/>
    </location>
</feature>
<protein>
    <recommendedName>
        <fullName evidence="2">RRM domain-containing protein</fullName>
    </recommendedName>
</protein>
<feature type="compositionally biased region" description="Basic and acidic residues" evidence="1">
    <location>
        <begin position="102"/>
        <end position="116"/>
    </location>
</feature>
<accession>A0A9W8L3N4</accession>
<feature type="region of interest" description="Disordered" evidence="1">
    <location>
        <begin position="61"/>
        <end position="198"/>
    </location>
</feature>
<dbReference type="Proteomes" id="UP001151516">
    <property type="component" value="Unassembled WGS sequence"/>
</dbReference>
<sequence length="198" mass="22917">MGKRILHVTGFSRDTRARELAHAFERFAFVEYEESRDASDAYDRMHDSYVGDRRIGVQWAKRPPARSWRFDGGSEDRARSSHRSRSRSPSYRSSRRRSSRSPPRESRRRPDSRRPPSESPPRHARRRDDSPPPRDRSPHPRDHSPRPRRSYSPSRSRSPRPKADDDDAAPPMDVDALRPADEPMSAHADDAVADDLED</sequence>
<dbReference type="EMBL" id="JANBTX010000095">
    <property type="protein sequence ID" value="KAJ2686776.1"/>
    <property type="molecule type" value="Genomic_DNA"/>
</dbReference>
<reference evidence="3" key="1">
    <citation type="submission" date="2022-07" db="EMBL/GenBank/DDBJ databases">
        <title>Phylogenomic reconstructions and comparative analyses of Kickxellomycotina fungi.</title>
        <authorList>
            <person name="Reynolds N.K."/>
            <person name="Stajich J.E."/>
            <person name="Barry K."/>
            <person name="Grigoriev I.V."/>
            <person name="Crous P."/>
            <person name="Smith M.E."/>
        </authorList>
    </citation>
    <scope>NUCLEOTIDE SEQUENCE</scope>
    <source>
        <strain evidence="3">CBS 109367</strain>
    </source>
</reference>
<dbReference type="InterPro" id="IPR000504">
    <property type="entry name" value="RRM_dom"/>
</dbReference>
<name>A0A9W8L3N4_9FUNG</name>